<accession>A0AA37UMG6</accession>
<keyword evidence="2" id="KW-1185">Reference proteome</keyword>
<sequence length="71" mass="7529">MTLTQPTETGTVTAVRTARDALGALDRRSPGSSARLRLEFLDARDRFQAGEIDAAALIAASERIRSLAAGD</sequence>
<dbReference type="Proteomes" id="UP001157160">
    <property type="component" value="Unassembled WGS sequence"/>
</dbReference>
<evidence type="ECO:0000313" key="2">
    <source>
        <dbReference type="Proteomes" id="UP001157160"/>
    </source>
</evidence>
<dbReference type="EMBL" id="BSUL01000001">
    <property type="protein sequence ID" value="GMA27456.1"/>
    <property type="molecule type" value="Genomic_DNA"/>
</dbReference>
<protein>
    <recommendedName>
        <fullName evidence="3">Antitoxin VbhA domain-containing protein</fullName>
    </recommendedName>
</protein>
<reference evidence="1 2" key="1">
    <citation type="journal article" date="2014" name="Int. J. Syst. Evol. Microbiol.">
        <title>Complete genome sequence of Corynebacterium casei LMG S-19264T (=DSM 44701T), isolated from a smear-ripened cheese.</title>
        <authorList>
            <consortium name="US DOE Joint Genome Institute (JGI-PGF)"/>
            <person name="Walter F."/>
            <person name="Albersmeier A."/>
            <person name="Kalinowski J."/>
            <person name="Ruckert C."/>
        </authorList>
    </citation>
    <scope>NUCLEOTIDE SEQUENCE [LARGE SCALE GENOMIC DNA]</scope>
    <source>
        <strain evidence="1 2">NBRC 112289</strain>
    </source>
</reference>
<evidence type="ECO:0000313" key="1">
    <source>
        <dbReference type="EMBL" id="GMA27456.1"/>
    </source>
</evidence>
<dbReference type="RefSeq" id="WP_284230072.1">
    <property type="nucleotide sequence ID" value="NZ_BSUL01000001.1"/>
</dbReference>
<gene>
    <name evidence="1" type="ORF">GCM10025874_07090</name>
</gene>
<name>A0AA37UMG6_9MICO</name>
<dbReference type="AlphaFoldDB" id="A0AA37UMG6"/>
<evidence type="ECO:0008006" key="3">
    <source>
        <dbReference type="Google" id="ProtNLM"/>
    </source>
</evidence>
<proteinExistence type="predicted"/>
<organism evidence="1 2">
    <name type="scientific">Arenivirga flava</name>
    <dbReference type="NCBI Taxonomy" id="1930060"/>
    <lineage>
        <taxon>Bacteria</taxon>
        <taxon>Bacillati</taxon>
        <taxon>Actinomycetota</taxon>
        <taxon>Actinomycetes</taxon>
        <taxon>Micrococcales</taxon>
        <taxon>Microbacteriaceae</taxon>
        <taxon>Arenivirga</taxon>
    </lineage>
</organism>
<comment type="caution">
    <text evidence="1">The sequence shown here is derived from an EMBL/GenBank/DDBJ whole genome shotgun (WGS) entry which is preliminary data.</text>
</comment>